<gene>
    <name evidence="1" type="ORF">SCL_0669</name>
</gene>
<dbReference type="AlphaFoldDB" id="A0A1B4XDW2"/>
<keyword evidence="2" id="KW-1185">Reference proteome</keyword>
<accession>A0A1B4XDW2</accession>
<protein>
    <submittedName>
        <fullName evidence="1">Uncharacterized protein</fullName>
    </submittedName>
</protein>
<evidence type="ECO:0000313" key="1">
    <source>
        <dbReference type="EMBL" id="BAV32991.1"/>
    </source>
</evidence>
<organism evidence="1 2">
    <name type="scientific">Sulfuricaulis limicola</name>
    <dbReference type="NCBI Taxonomy" id="1620215"/>
    <lineage>
        <taxon>Bacteria</taxon>
        <taxon>Pseudomonadati</taxon>
        <taxon>Pseudomonadota</taxon>
        <taxon>Gammaproteobacteria</taxon>
        <taxon>Acidiferrobacterales</taxon>
        <taxon>Acidiferrobacteraceae</taxon>
        <taxon>Sulfuricaulis</taxon>
    </lineage>
</organism>
<dbReference type="OrthoDB" id="8556654at2"/>
<evidence type="ECO:0000313" key="2">
    <source>
        <dbReference type="Proteomes" id="UP000243180"/>
    </source>
</evidence>
<dbReference type="RefSeq" id="WP_096359900.1">
    <property type="nucleotide sequence ID" value="NZ_AP014879.1"/>
</dbReference>
<reference evidence="1 2" key="1">
    <citation type="submission" date="2015-05" db="EMBL/GenBank/DDBJ databases">
        <title>Complete genome sequence of a sulfur-oxidizing gammaproteobacterium strain HA5.</title>
        <authorList>
            <person name="Miura A."/>
            <person name="Kojima H."/>
            <person name="Fukui M."/>
        </authorList>
    </citation>
    <scope>NUCLEOTIDE SEQUENCE [LARGE SCALE GENOMIC DNA]</scope>
    <source>
        <strain evidence="1 2">HA5</strain>
    </source>
</reference>
<dbReference type="Proteomes" id="UP000243180">
    <property type="component" value="Chromosome"/>
</dbReference>
<dbReference type="KEGG" id="slim:SCL_0669"/>
<dbReference type="EMBL" id="AP014879">
    <property type="protein sequence ID" value="BAV32991.1"/>
    <property type="molecule type" value="Genomic_DNA"/>
</dbReference>
<proteinExistence type="predicted"/>
<sequence length="285" mass="32263">MTAPRYYSMRRLSPYQGTVQITELPDFRAVTSDGIAWRVQFLNQRSRVTGHAVWRADGGGNLIETPYTGGLIRALQSHPPFPFPSQDNLELWLLDAREQKPLAILASTLGRIRPPRSIDTRWHATLAEDDSFVAPSLAPENGAVSTSHIPHSQVLSRCVQKAAGPLERAQWFRREDDGSGTGLHGCRLEAAQVGRRLGRDAFPELLLREQWEVEQEQKLVSDYHDWQAPNLLTHSRLSHATRDRLERAACRQAVKLYNVRHFLPELINPDLLNVAFVEAVIRRST</sequence>
<dbReference type="InParanoid" id="A0A1B4XDW2"/>
<name>A0A1B4XDW2_9GAMM</name>